<feature type="repeat" description="WD" evidence="3">
    <location>
        <begin position="714"/>
        <end position="745"/>
    </location>
</feature>
<dbReference type="InterPro" id="IPR011047">
    <property type="entry name" value="Quinoprotein_ADH-like_sf"/>
</dbReference>
<reference evidence="6" key="1">
    <citation type="journal article" date="2016" name="Nat. Commun.">
        <title>The Gonium pectorale genome demonstrates co-option of cell cycle regulation during the evolution of multicellularity.</title>
        <authorList>
            <person name="Hanschen E.R."/>
            <person name="Marriage T.N."/>
            <person name="Ferris P.J."/>
            <person name="Hamaji T."/>
            <person name="Toyoda A."/>
            <person name="Fujiyama A."/>
            <person name="Neme R."/>
            <person name="Noguchi H."/>
            <person name="Minakuchi Y."/>
            <person name="Suzuki M."/>
            <person name="Kawai-Toyooka H."/>
            <person name="Smith D.R."/>
            <person name="Sparks H."/>
            <person name="Anderson J."/>
            <person name="Bakaric R."/>
            <person name="Luria V."/>
            <person name="Karger A."/>
            <person name="Kirschner M.W."/>
            <person name="Durand P.M."/>
            <person name="Michod R.E."/>
            <person name="Nozaki H."/>
            <person name="Olson B.J."/>
        </authorList>
    </citation>
    <scope>NUCLEOTIDE SEQUENCE [LARGE SCALE GENOMIC DNA]</scope>
    <source>
        <strain evidence="6">NIES-2863</strain>
    </source>
</reference>
<feature type="region of interest" description="Disordered" evidence="4">
    <location>
        <begin position="1065"/>
        <end position="1101"/>
    </location>
</feature>
<dbReference type="Gene3D" id="2.130.10.10">
    <property type="entry name" value="YVTN repeat-like/Quinoprotein amine dehydrogenase"/>
    <property type="match status" value="5"/>
</dbReference>
<feature type="compositionally biased region" description="Gly residues" evidence="4">
    <location>
        <begin position="1250"/>
        <end position="1264"/>
    </location>
</feature>
<feature type="region of interest" description="Disordered" evidence="4">
    <location>
        <begin position="1238"/>
        <end position="1276"/>
    </location>
</feature>
<feature type="region of interest" description="Disordered" evidence="4">
    <location>
        <begin position="472"/>
        <end position="507"/>
    </location>
</feature>
<dbReference type="STRING" id="33097.A0A150GMZ2"/>
<evidence type="ECO:0000256" key="2">
    <source>
        <dbReference type="ARBA" id="ARBA00022737"/>
    </source>
</evidence>
<feature type="region of interest" description="Disordered" evidence="4">
    <location>
        <begin position="944"/>
        <end position="965"/>
    </location>
</feature>
<feature type="compositionally biased region" description="Low complexity" evidence="4">
    <location>
        <begin position="494"/>
        <end position="507"/>
    </location>
</feature>
<proteinExistence type="predicted"/>
<dbReference type="Pfam" id="PF00400">
    <property type="entry name" value="WD40"/>
    <property type="match status" value="6"/>
</dbReference>
<evidence type="ECO:0000313" key="5">
    <source>
        <dbReference type="EMBL" id="KXZ51164.1"/>
    </source>
</evidence>
<dbReference type="PROSITE" id="PS50082">
    <property type="entry name" value="WD_REPEATS_2"/>
    <property type="match status" value="4"/>
</dbReference>
<feature type="compositionally biased region" description="Low complexity" evidence="4">
    <location>
        <begin position="1065"/>
        <end position="1074"/>
    </location>
</feature>
<accession>A0A150GMZ2</accession>
<feature type="repeat" description="WD" evidence="3">
    <location>
        <begin position="879"/>
        <end position="910"/>
    </location>
</feature>
<dbReference type="AlphaFoldDB" id="A0A150GMZ2"/>
<feature type="compositionally biased region" description="Low complexity" evidence="4">
    <location>
        <begin position="307"/>
        <end position="325"/>
    </location>
</feature>
<feature type="region of interest" description="Disordered" evidence="4">
    <location>
        <begin position="259"/>
        <end position="351"/>
    </location>
</feature>
<evidence type="ECO:0000256" key="4">
    <source>
        <dbReference type="SAM" id="MobiDB-lite"/>
    </source>
</evidence>
<feature type="compositionally biased region" description="Acidic residues" evidence="4">
    <location>
        <begin position="175"/>
        <end position="188"/>
    </location>
</feature>
<protein>
    <recommendedName>
        <fullName evidence="7">Anaphase-promoting complex subunit 4 WD40 domain-containing protein</fullName>
    </recommendedName>
</protein>
<keyword evidence="2" id="KW-0677">Repeat</keyword>
<dbReference type="EMBL" id="LSYV01000014">
    <property type="protein sequence ID" value="KXZ51164.1"/>
    <property type="molecule type" value="Genomic_DNA"/>
</dbReference>
<feature type="compositionally biased region" description="Gly residues" evidence="4">
    <location>
        <begin position="326"/>
        <end position="351"/>
    </location>
</feature>
<keyword evidence="6" id="KW-1185">Reference proteome</keyword>
<feature type="compositionally biased region" description="Low complexity" evidence="4">
    <location>
        <begin position="537"/>
        <end position="546"/>
    </location>
</feature>
<dbReference type="PANTHER" id="PTHR19879:SF9">
    <property type="entry name" value="TRANSCRIPTION INITIATION FACTOR TFIID SUBUNIT 5"/>
    <property type="match status" value="1"/>
</dbReference>
<organism evidence="5 6">
    <name type="scientific">Gonium pectorale</name>
    <name type="common">Green alga</name>
    <dbReference type="NCBI Taxonomy" id="33097"/>
    <lineage>
        <taxon>Eukaryota</taxon>
        <taxon>Viridiplantae</taxon>
        <taxon>Chlorophyta</taxon>
        <taxon>core chlorophytes</taxon>
        <taxon>Chlorophyceae</taxon>
        <taxon>CS clade</taxon>
        <taxon>Chlamydomonadales</taxon>
        <taxon>Volvocaceae</taxon>
        <taxon>Gonium</taxon>
    </lineage>
</organism>
<sequence>MPDCSAAVILIIDGLDQADGTIAGGAAPYDNPMLQLVEEQLPKLPSFVRLVLTARPLPYIVPRLASKLSPLELPSPEALRAARPYERNVRLALGLTDPRVSRRQRAAAAAMLLSRSGGSSLYVKLALGCLQLDKEVAAAEGTGGAWQVWWSVCALAALPGWELPSADPAAALAAAEEEEEEGGSDTDADAANGPGSLHPRPPPLPLRVALAEVAQWLRAHHQALVWYPLGAATAASCLPEGSALRGQALEYAAGSDPWVFEDEEDEGGDVDPSAAADGEAAPGGADAADPQREGATAEAGSTKEEASAAAAPPSKPGSPAKAEASGGDGGAGAGAGAGGEGGGDGDGGGTTVGGPGRHMLLLSAADRWSCCVAVLRTEVYGRVLHVAVHPAGRLLATVHAEGRGLLLWDPWEGRLLGAMDGSFALSSGVRPTAALFTPDGSRLLCAARSVYVWDVATGRLLSELNKVPAKKPPAAAAAKVSGGGGGGAKGSPAGGAAASGRNSGSGRGSSTIVAAAAAVVTSRPGTATATVTSRPGTATAAAAPVAEADEAETGADPAAAAVDGGSGSGSVRGSGSGRDSGTGFGAAAAALPYGADGGDPEGPITALAMSPDGSRVAAGHASGTSRVWDLSSGKLLAATWMPHRRPVTALAFSRPAGATLVVAHGEGGGAAPAARAPVAAEELADVPTALLRADDLTLHVWKVVGSNPKELEVLKGHTGRVSSLVFSTYDGNMVTGSADETVRTWWDDPKTPQSDYRQIFILGGAGQGPVGLLRGLEGPVVSLCFSGDGRILAAADSSDAGVVRLFDVGGASPASPLHASPATGRGGLALRGGHRVGALSLSPDGRRLAVVSDDLAQETLRVLDVLSGRKLAVMGPGGGGGHEGKVNAVAWSADGSRLATGSDDLTVRVWFVAPAAAAAANRKGNRKAGEPSAAAAAAAAGAASGGAEGGQQGQDGSEVGGEDGEDGEVALPCLPGCCQLLLSGHHRKVQCVAWANKGDRLASGGYDQMVRIWDSRTGEQVMLIYQTTWVSSLVFSPDDARLVTGAAGRSVHLFNSATGKQLAGQAARQPAAAKSGGGGGEQTEAAAGGEEGGGGGEESWVAGISINPDGTLLAVRDQLCCVSLWDVGGPARCRQVRTLEGAFREAAFCPATGDLLLFEIAASSALVTHAIAARSLPLGRSTPRSVAPCPPGVDFRGRAGGTAAGHSGAVRLSADNRLFFFVTGSHLARLRRQEMAEAEAGGGDRRAAAAGGGQRQRYGTGGGAASAAVSRIGSMR</sequence>
<evidence type="ECO:0008006" key="7">
    <source>
        <dbReference type="Google" id="ProtNLM"/>
    </source>
</evidence>
<feature type="compositionally biased region" description="Gly residues" evidence="4">
    <location>
        <begin position="944"/>
        <end position="953"/>
    </location>
</feature>
<dbReference type="PROSITE" id="PS50294">
    <property type="entry name" value="WD_REPEATS_REGION"/>
    <property type="match status" value="3"/>
</dbReference>
<feature type="region of interest" description="Disordered" evidence="4">
    <location>
        <begin position="168"/>
        <end position="203"/>
    </location>
</feature>
<evidence type="ECO:0000256" key="1">
    <source>
        <dbReference type="ARBA" id="ARBA00022574"/>
    </source>
</evidence>
<feature type="compositionally biased region" description="Low complexity" evidence="4">
    <location>
        <begin position="554"/>
        <end position="563"/>
    </location>
</feature>
<dbReference type="InterPro" id="IPR019775">
    <property type="entry name" value="WD40_repeat_CS"/>
</dbReference>
<dbReference type="SMART" id="SM00320">
    <property type="entry name" value="WD40"/>
    <property type="match status" value="10"/>
</dbReference>
<feature type="repeat" description="WD" evidence="3">
    <location>
        <begin position="982"/>
        <end position="1023"/>
    </location>
</feature>
<feature type="region of interest" description="Disordered" evidence="4">
    <location>
        <begin position="523"/>
        <end position="580"/>
    </location>
</feature>
<evidence type="ECO:0000256" key="3">
    <source>
        <dbReference type="PROSITE-ProRule" id="PRU00221"/>
    </source>
</evidence>
<dbReference type="OrthoDB" id="1367865at2759"/>
<dbReference type="PANTHER" id="PTHR19879">
    <property type="entry name" value="TRANSCRIPTION INITIATION FACTOR TFIID"/>
    <property type="match status" value="1"/>
</dbReference>
<feature type="compositionally biased region" description="Gly residues" evidence="4">
    <location>
        <begin position="481"/>
        <end position="493"/>
    </location>
</feature>
<name>A0A150GMZ2_GONPE</name>
<feature type="compositionally biased region" description="Polar residues" evidence="4">
    <location>
        <begin position="523"/>
        <end position="536"/>
    </location>
</feature>
<dbReference type="InterPro" id="IPR015943">
    <property type="entry name" value="WD40/YVTN_repeat-like_dom_sf"/>
</dbReference>
<feature type="compositionally biased region" description="Gly residues" evidence="4">
    <location>
        <begin position="564"/>
        <end position="580"/>
    </location>
</feature>
<dbReference type="InterPro" id="IPR001680">
    <property type="entry name" value="WD40_rpt"/>
</dbReference>
<dbReference type="Proteomes" id="UP000075714">
    <property type="component" value="Unassembled WGS sequence"/>
</dbReference>
<feature type="compositionally biased region" description="Acidic residues" evidence="4">
    <location>
        <begin position="259"/>
        <end position="269"/>
    </location>
</feature>
<keyword evidence="1 3" id="KW-0853">WD repeat</keyword>
<feature type="compositionally biased region" description="Low complexity" evidence="4">
    <location>
        <begin position="270"/>
        <end position="300"/>
    </location>
</feature>
<gene>
    <name evidence="5" type="ORF">GPECTOR_13g651</name>
</gene>
<dbReference type="SUPFAM" id="SSF50998">
    <property type="entry name" value="Quinoprotein alcohol dehydrogenase-like"/>
    <property type="match status" value="1"/>
</dbReference>
<evidence type="ECO:0000313" key="6">
    <source>
        <dbReference type="Proteomes" id="UP000075714"/>
    </source>
</evidence>
<feature type="repeat" description="WD" evidence="3">
    <location>
        <begin position="604"/>
        <end position="638"/>
    </location>
</feature>
<dbReference type="PROSITE" id="PS00678">
    <property type="entry name" value="WD_REPEATS_1"/>
    <property type="match status" value="1"/>
</dbReference>
<comment type="caution">
    <text evidence="5">The sequence shown here is derived from an EMBL/GenBank/DDBJ whole genome shotgun (WGS) entry which is preliminary data.</text>
</comment>